<keyword evidence="2" id="KW-1185">Reference proteome</keyword>
<organism evidence="1 2">
    <name type="scientific">Pedococcus bigeumensis</name>
    <dbReference type="NCBI Taxonomy" id="433644"/>
    <lineage>
        <taxon>Bacteria</taxon>
        <taxon>Bacillati</taxon>
        <taxon>Actinomycetota</taxon>
        <taxon>Actinomycetes</taxon>
        <taxon>Micrococcales</taxon>
        <taxon>Intrasporangiaceae</taxon>
        <taxon>Pedococcus</taxon>
    </lineage>
</organism>
<proteinExistence type="predicted"/>
<dbReference type="AlphaFoldDB" id="A0A502CTD0"/>
<evidence type="ECO:0000313" key="2">
    <source>
        <dbReference type="Proteomes" id="UP000317722"/>
    </source>
</evidence>
<comment type="caution">
    <text evidence="1">The sequence shown here is derived from an EMBL/GenBank/DDBJ whole genome shotgun (WGS) entry which is preliminary data.</text>
</comment>
<dbReference type="OrthoDB" id="4862073at2"/>
<dbReference type="EMBL" id="RCZM01000005">
    <property type="protein sequence ID" value="TPG14991.1"/>
    <property type="molecule type" value="Genomic_DNA"/>
</dbReference>
<reference evidence="1 2" key="1">
    <citation type="journal article" date="2019" name="Environ. Microbiol.">
        <title>Species interactions and distinct microbial communities in high Arctic permafrost affected cryosols are associated with the CH4 and CO2 gas fluxes.</title>
        <authorList>
            <person name="Altshuler I."/>
            <person name="Hamel J."/>
            <person name="Turney S."/>
            <person name="Magnuson E."/>
            <person name="Levesque R."/>
            <person name="Greer C."/>
            <person name="Whyte L.G."/>
        </authorList>
    </citation>
    <scope>NUCLEOTIDE SEQUENCE [LARGE SCALE GENOMIC DNA]</scope>
    <source>
        <strain evidence="1 2">S9.3A</strain>
    </source>
</reference>
<sequence>MAAGVGKATGLSAVLKDASTLKAIRGAERLKPGDVPKKGVTLKAAEATRLLRSVIRFVADVPADSSPIVVWEQEGSELWVDISTVSLTCIPGVIRVAVKVGCDQLPEPAMITVPFGVGTPEAPTGLVMSSLSRLDGPEVVTGRWTAALTAFTWEAILELASRMCAELGRDATGLPLIPGSIAAGSQTFVVQPMARNDLSGLRR</sequence>
<protein>
    <submittedName>
        <fullName evidence="1">Uncharacterized protein</fullName>
    </submittedName>
</protein>
<dbReference type="RefSeq" id="WP_140742415.1">
    <property type="nucleotide sequence ID" value="NZ_RCZM01000005.1"/>
</dbReference>
<gene>
    <name evidence="1" type="ORF">EAH86_15790</name>
</gene>
<evidence type="ECO:0000313" key="1">
    <source>
        <dbReference type="EMBL" id="TPG14991.1"/>
    </source>
</evidence>
<name>A0A502CTD0_9MICO</name>
<accession>A0A502CTD0</accession>
<dbReference type="Proteomes" id="UP000317722">
    <property type="component" value="Unassembled WGS sequence"/>
</dbReference>